<gene>
    <name evidence="7" type="ORF">D0437_33175</name>
</gene>
<evidence type="ECO:0000256" key="4">
    <source>
        <dbReference type="ARBA" id="ARBA00022692"/>
    </source>
</evidence>
<reference evidence="7 8" key="1">
    <citation type="journal article" date="2019" name="Ecotoxicol. Environ. Saf.">
        <title>Microbial characterization of heavy metal resistant bacterial strains isolated from an electroplating wastewater treatment plant.</title>
        <authorList>
            <person name="Cai X."/>
            <person name="Zheng X."/>
            <person name="Zhang D."/>
            <person name="Iqbal W."/>
            <person name="Liu C."/>
            <person name="Yang B."/>
            <person name="Zhao X."/>
            <person name="Lu X."/>
            <person name="Mao Y."/>
        </authorList>
    </citation>
    <scope>NUCLEOTIDE SEQUENCE [LARGE SCALE GENOMIC DNA]</scope>
    <source>
        <strain evidence="7 8">Co1-1</strain>
    </source>
</reference>
<proteinExistence type="inferred from homology"/>
<dbReference type="CDD" id="cd01127">
    <property type="entry name" value="TrwB_TraG_TraD_VirD4"/>
    <property type="match status" value="1"/>
</dbReference>
<keyword evidence="5" id="KW-1133">Transmembrane helix</keyword>
<accession>A0A9X7M273</accession>
<feature type="non-terminal residue" evidence="7">
    <location>
        <position position="1"/>
    </location>
</feature>
<keyword evidence="4" id="KW-0812">Transmembrane</keyword>
<evidence type="ECO:0000256" key="3">
    <source>
        <dbReference type="ARBA" id="ARBA00022475"/>
    </source>
</evidence>
<dbReference type="PANTHER" id="PTHR37937">
    <property type="entry name" value="CONJUGATIVE TRANSFER: DNA TRANSPORT"/>
    <property type="match status" value="1"/>
</dbReference>
<dbReference type="Proteomes" id="UP000321735">
    <property type="component" value="Chromosome"/>
</dbReference>
<sequence length="262" mass="29957">SCGARLAPLNIPALRDLLSKDELNLDTLGNKGRKTALFIVVPDTDETFNFIVAIMYAQLFNMLCTIADDRYKGELPTHVRFILDEFANIGKIPNFEKLIATIRSRNISATIILQAFAQLKDIYKEKANIIDGNCDTSIFLGSKEKTTIKSLSEELGKETINDYNESKTRSNNDSFGQNYSKLGRALMTQDELLTMERDECIVQILGKKPFKDKKYDITKHPRYKFHSQGEKYWFDINKYLEALRTPREPILILTTVNGSREI</sequence>
<comment type="similarity">
    <text evidence="2">Belongs to the VirD4/TraG family.</text>
</comment>
<name>A0A9X7M273_BACCE</name>
<evidence type="ECO:0000256" key="1">
    <source>
        <dbReference type="ARBA" id="ARBA00004651"/>
    </source>
</evidence>
<evidence type="ECO:0000256" key="5">
    <source>
        <dbReference type="ARBA" id="ARBA00022989"/>
    </source>
</evidence>
<evidence type="ECO:0000313" key="8">
    <source>
        <dbReference type="Proteomes" id="UP000321735"/>
    </source>
</evidence>
<dbReference type="Gene3D" id="3.40.50.300">
    <property type="entry name" value="P-loop containing nucleotide triphosphate hydrolases"/>
    <property type="match status" value="1"/>
</dbReference>
<dbReference type="AlphaFoldDB" id="A0A9X7M273"/>
<evidence type="ECO:0000313" key="7">
    <source>
        <dbReference type="EMBL" id="QDZ77495.1"/>
    </source>
</evidence>
<protein>
    <submittedName>
        <fullName evidence="7">Type IV secretory system conjugative DNA transfer family protein</fullName>
    </submittedName>
</protein>
<evidence type="ECO:0000256" key="2">
    <source>
        <dbReference type="ARBA" id="ARBA00008806"/>
    </source>
</evidence>
<organism evidence="7 8">
    <name type="scientific">Bacillus cereus</name>
    <dbReference type="NCBI Taxonomy" id="1396"/>
    <lineage>
        <taxon>Bacteria</taxon>
        <taxon>Bacillati</taxon>
        <taxon>Bacillota</taxon>
        <taxon>Bacilli</taxon>
        <taxon>Bacillales</taxon>
        <taxon>Bacillaceae</taxon>
        <taxon>Bacillus</taxon>
        <taxon>Bacillus cereus group</taxon>
    </lineage>
</organism>
<dbReference type="PANTHER" id="PTHR37937:SF1">
    <property type="entry name" value="CONJUGATIVE TRANSFER: DNA TRANSPORT"/>
    <property type="match status" value="1"/>
</dbReference>
<dbReference type="InterPro" id="IPR027417">
    <property type="entry name" value="P-loop_NTPase"/>
</dbReference>
<dbReference type="GO" id="GO:0005886">
    <property type="term" value="C:plasma membrane"/>
    <property type="evidence" value="ECO:0007669"/>
    <property type="project" value="UniProtKB-SubCell"/>
</dbReference>
<dbReference type="SUPFAM" id="SSF52540">
    <property type="entry name" value="P-loop containing nucleoside triphosphate hydrolases"/>
    <property type="match status" value="1"/>
</dbReference>
<keyword evidence="6" id="KW-0472">Membrane</keyword>
<evidence type="ECO:0000256" key="6">
    <source>
        <dbReference type="ARBA" id="ARBA00023136"/>
    </source>
</evidence>
<dbReference type="EMBL" id="CP031778">
    <property type="protein sequence ID" value="QDZ77495.1"/>
    <property type="molecule type" value="Genomic_DNA"/>
</dbReference>
<dbReference type="InterPro" id="IPR051539">
    <property type="entry name" value="T4SS-coupling_protein"/>
</dbReference>
<dbReference type="NCBIfam" id="NF045973">
    <property type="entry name" value="conju_CD1115"/>
    <property type="match status" value="1"/>
</dbReference>
<keyword evidence="3" id="KW-1003">Cell membrane</keyword>
<dbReference type="RefSeq" id="WP_208743210.1">
    <property type="nucleotide sequence ID" value="NZ_CP031778.1"/>
</dbReference>
<comment type="subcellular location">
    <subcellularLocation>
        <location evidence="1">Cell membrane</location>
        <topology evidence="1">Multi-pass membrane protein</topology>
    </subcellularLocation>
</comment>
<dbReference type="InterPro" id="IPR003688">
    <property type="entry name" value="TraG/VirD4"/>
</dbReference>
<dbReference type="Pfam" id="PF02534">
    <property type="entry name" value="T4SS-DNA_transf"/>
    <property type="match status" value="1"/>
</dbReference>